<dbReference type="Gene3D" id="3.30.470.20">
    <property type="entry name" value="ATP-grasp fold, B domain"/>
    <property type="match status" value="1"/>
</dbReference>
<dbReference type="RefSeq" id="WP_124926026.1">
    <property type="nucleotide sequence ID" value="NZ_BMOH01000004.1"/>
</dbReference>
<dbReference type="InterPro" id="IPR013815">
    <property type="entry name" value="ATP_grasp_subdomain_1"/>
</dbReference>
<dbReference type="Gene3D" id="3.40.50.20">
    <property type="match status" value="1"/>
</dbReference>
<evidence type="ECO:0008006" key="3">
    <source>
        <dbReference type="Google" id="ProtNLM"/>
    </source>
</evidence>
<sequence length="366" mass="42346">MRNRVLVLFSGHNDRAVIALCRYFSQCDIPFVIVASGREDLIFKTDWSDRVVICRVDRKLDIGLFKSIRLASNISSPDELIICQTSEYLNQYLLGSSSELSFIGINSFMPDVDGYMKLTNKESSRRIIDSILGLSFPEVMDFKKINTPCVFKPKKNIIDGVVLYPRICFSESEAKDVCQSINKEDWFVETYVNGQSYYLCGYLSRSGFFKSYWQTNLMQQPDGKSIVFAKIGKNPGVNVNKLFQNIYEEGYFGPFMMEVIKGESNNLYFVEINPRFWGPLQLCVDFYPEVLKLFLEDLGFDEVPNLNVNREINYDGGLYSWYFGSRGENIKKYPELMELPLDEIEELLKKNDVYFKSDTIELHGLY</sequence>
<evidence type="ECO:0000313" key="1">
    <source>
        <dbReference type="EMBL" id="RRC99190.1"/>
    </source>
</evidence>
<organism evidence="1 2">
    <name type="scientific">Amphritea balenae</name>
    <dbReference type="NCBI Taxonomy" id="452629"/>
    <lineage>
        <taxon>Bacteria</taxon>
        <taxon>Pseudomonadati</taxon>
        <taxon>Pseudomonadota</taxon>
        <taxon>Gammaproteobacteria</taxon>
        <taxon>Oceanospirillales</taxon>
        <taxon>Oceanospirillaceae</taxon>
        <taxon>Amphritea</taxon>
    </lineage>
</organism>
<dbReference type="EMBL" id="RQXV01000005">
    <property type="protein sequence ID" value="RRC99190.1"/>
    <property type="molecule type" value="Genomic_DNA"/>
</dbReference>
<dbReference type="AlphaFoldDB" id="A0A3P1SQ36"/>
<accession>A0A3P1SQ36</accession>
<dbReference type="Proteomes" id="UP000267535">
    <property type="component" value="Unassembled WGS sequence"/>
</dbReference>
<evidence type="ECO:0000313" key="2">
    <source>
        <dbReference type="Proteomes" id="UP000267535"/>
    </source>
</evidence>
<gene>
    <name evidence="1" type="ORF">EHS89_10065</name>
</gene>
<dbReference type="OrthoDB" id="5372487at2"/>
<reference evidence="1 2" key="1">
    <citation type="submission" date="2018-11" db="EMBL/GenBank/DDBJ databases">
        <title>The draft genome sequence of Amphritea balenae JAMM 1525T.</title>
        <authorList>
            <person name="Fang Z."/>
            <person name="Zhang Y."/>
            <person name="Han X."/>
        </authorList>
    </citation>
    <scope>NUCLEOTIDE SEQUENCE [LARGE SCALE GENOMIC DNA]</scope>
    <source>
        <strain evidence="1 2">JAMM 1525</strain>
    </source>
</reference>
<dbReference type="GO" id="GO:0005524">
    <property type="term" value="F:ATP binding"/>
    <property type="evidence" value="ECO:0007669"/>
    <property type="project" value="InterPro"/>
</dbReference>
<dbReference type="SUPFAM" id="SSF56059">
    <property type="entry name" value="Glutathione synthetase ATP-binding domain-like"/>
    <property type="match status" value="1"/>
</dbReference>
<comment type="caution">
    <text evidence="1">The sequence shown here is derived from an EMBL/GenBank/DDBJ whole genome shotgun (WGS) entry which is preliminary data.</text>
</comment>
<keyword evidence="2" id="KW-1185">Reference proteome</keyword>
<proteinExistence type="predicted"/>
<dbReference type="GO" id="GO:0003824">
    <property type="term" value="F:catalytic activity"/>
    <property type="evidence" value="ECO:0007669"/>
    <property type="project" value="UniProtKB-ARBA"/>
</dbReference>
<protein>
    <recommendedName>
        <fullName evidence="3">ATP-grasp domain-containing protein</fullName>
    </recommendedName>
</protein>
<dbReference type="Gene3D" id="3.30.1490.20">
    <property type="entry name" value="ATP-grasp fold, A domain"/>
    <property type="match status" value="1"/>
</dbReference>
<name>A0A3P1SQ36_9GAMM</name>